<dbReference type="InterPro" id="IPR015943">
    <property type="entry name" value="WD40/YVTN_repeat-like_dom_sf"/>
</dbReference>
<dbReference type="InterPro" id="IPR036322">
    <property type="entry name" value="WD40_repeat_dom_sf"/>
</dbReference>
<name>A0A0H5RAB9_9EUKA</name>
<dbReference type="PANTHER" id="PTHR44019">
    <property type="entry name" value="WD REPEAT-CONTAINING PROTEIN 55"/>
    <property type="match status" value="1"/>
</dbReference>
<reference evidence="6" key="1">
    <citation type="submission" date="2015-04" db="EMBL/GenBank/DDBJ databases">
        <title>The genome sequence of the plant pathogenic Rhizarian Plasmodiophora brassicae reveals insights in its biotrophic life cycle and the origin of chitin synthesis.</title>
        <authorList>
            <person name="Schwelm A."/>
            <person name="Fogelqvist J."/>
            <person name="Knaust A."/>
            <person name="Julke S."/>
            <person name="Lilja T."/>
            <person name="Dhandapani V."/>
            <person name="Bonilla-Rosso G."/>
            <person name="Karlsson M."/>
            <person name="Shevchenko A."/>
            <person name="Choi S.R."/>
            <person name="Kim H.G."/>
            <person name="Park J.Y."/>
            <person name="Lim Y.P."/>
            <person name="Ludwig-Muller J."/>
            <person name="Dixelius C."/>
        </authorList>
    </citation>
    <scope>NUCLEOTIDE SEQUENCE</scope>
    <source>
        <tissue evidence="6">Potato root galls</tissue>
    </source>
</reference>
<dbReference type="Gene3D" id="2.130.10.10">
    <property type="entry name" value="YVTN repeat-like/Quinoprotein amine dehydrogenase"/>
    <property type="match status" value="2"/>
</dbReference>
<feature type="region of interest" description="Disordered" evidence="5">
    <location>
        <begin position="310"/>
        <end position="345"/>
    </location>
</feature>
<evidence type="ECO:0000256" key="3">
    <source>
        <dbReference type="ARBA" id="ARBA00022737"/>
    </source>
</evidence>
<protein>
    <submittedName>
        <fullName evidence="6">Uncharacterized protein</fullName>
    </submittedName>
</protein>
<dbReference type="SUPFAM" id="SSF50978">
    <property type="entry name" value="WD40 repeat-like"/>
    <property type="match status" value="1"/>
</dbReference>
<keyword evidence="2 4" id="KW-0853">WD repeat</keyword>
<dbReference type="Pfam" id="PF24796">
    <property type="entry name" value="WDR55"/>
    <property type="match status" value="1"/>
</dbReference>
<dbReference type="SMART" id="SM00320">
    <property type="entry name" value="WD40"/>
    <property type="match status" value="7"/>
</dbReference>
<dbReference type="InterPro" id="IPR001680">
    <property type="entry name" value="WD40_rpt"/>
</dbReference>
<evidence type="ECO:0000256" key="4">
    <source>
        <dbReference type="PROSITE-ProRule" id="PRU00221"/>
    </source>
</evidence>
<dbReference type="EMBL" id="HACM01010299">
    <property type="protein sequence ID" value="CRZ10741.1"/>
    <property type="molecule type" value="Transcribed_RNA"/>
</dbReference>
<comment type="similarity">
    <text evidence="1">Belongs to the WD repeat WDR55 family.</text>
</comment>
<feature type="repeat" description="WD" evidence="4">
    <location>
        <begin position="97"/>
        <end position="131"/>
    </location>
</feature>
<evidence type="ECO:0000256" key="5">
    <source>
        <dbReference type="SAM" id="MobiDB-lite"/>
    </source>
</evidence>
<evidence type="ECO:0000256" key="1">
    <source>
        <dbReference type="ARBA" id="ARBA00007625"/>
    </source>
</evidence>
<sequence length="345" mass="37662">MKPTPSDITFGDDLHIHDIALHPKSDVAGACLVDGSVHLFAYDNDGAQRILFSSRHHSDACRSIVFTFCGNGLYSASKDQSIAVLDLNAQVVVHQGKNAHSSPINVLGTYEHNLLISGDDEGDVSLWDVRTNWRQPSISWTQHENADYISDFCAVPEQFHVLATSADGTLGVWDIRGKGSLEAMSDCVEDELLSVCVIKGGKKVICGSQDGVLVVFSYGDFGDYDDRYPGHPQSIESLIAIDQDTVCTASSDGLIRIVQIQPNKLLGVIGQYDFPVERIRLSHDKQWIASCAHDGAVKFWEAGYLFEVDDEDDDAEADENSDTPMTDRPNGLHPPSGSSFFAGLD</sequence>
<evidence type="ECO:0000313" key="6">
    <source>
        <dbReference type="EMBL" id="CRZ10741.1"/>
    </source>
</evidence>
<organism evidence="6">
    <name type="scientific">Spongospora subterranea</name>
    <dbReference type="NCBI Taxonomy" id="70186"/>
    <lineage>
        <taxon>Eukaryota</taxon>
        <taxon>Sar</taxon>
        <taxon>Rhizaria</taxon>
        <taxon>Endomyxa</taxon>
        <taxon>Phytomyxea</taxon>
        <taxon>Plasmodiophorida</taxon>
        <taxon>Plasmodiophoridae</taxon>
        <taxon>Spongospora</taxon>
    </lineage>
</organism>
<evidence type="ECO:0000256" key="2">
    <source>
        <dbReference type="ARBA" id="ARBA00022574"/>
    </source>
</evidence>
<accession>A0A0H5RAB9</accession>
<dbReference type="AlphaFoldDB" id="A0A0H5RAB9"/>
<dbReference type="InterPro" id="IPR050505">
    <property type="entry name" value="WDR55/POC1"/>
</dbReference>
<keyword evidence="3" id="KW-0677">Repeat</keyword>
<feature type="compositionally biased region" description="Acidic residues" evidence="5">
    <location>
        <begin position="310"/>
        <end position="321"/>
    </location>
</feature>
<dbReference type="PROSITE" id="PS50082">
    <property type="entry name" value="WD_REPEATS_2"/>
    <property type="match status" value="1"/>
</dbReference>
<dbReference type="InterPro" id="IPR020472">
    <property type="entry name" value="WD40_PAC1"/>
</dbReference>
<proteinExistence type="inferred from homology"/>
<dbReference type="PRINTS" id="PR00320">
    <property type="entry name" value="GPROTEINBRPT"/>
</dbReference>
<dbReference type="PANTHER" id="PTHR44019:SF20">
    <property type="entry name" value="WD REPEAT-CONTAINING PROTEIN 55"/>
    <property type="match status" value="1"/>
</dbReference>